<evidence type="ECO:0000259" key="2">
    <source>
        <dbReference type="Pfam" id="PF01182"/>
    </source>
</evidence>
<dbReference type="EMBL" id="UINC01076023">
    <property type="protein sequence ID" value="SVC14790.1"/>
    <property type="molecule type" value="Genomic_DNA"/>
</dbReference>
<dbReference type="GO" id="GO:0005975">
    <property type="term" value="P:carbohydrate metabolic process"/>
    <property type="evidence" value="ECO:0007669"/>
    <property type="project" value="InterPro"/>
</dbReference>
<comment type="similarity">
    <text evidence="1">Belongs to the glucosamine/galactosamine-6-phosphate isomerase family. 6-phosphogluconolactonase subfamily.</text>
</comment>
<dbReference type="GO" id="GO:0006098">
    <property type="term" value="P:pentose-phosphate shunt"/>
    <property type="evidence" value="ECO:0007669"/>
    <property type="project" value="InterPro"/>
</dbReference>
<dbReference type="Gene3D" id="3.40.50.1360">
    <property type="match status" value="1"/>
</dbReference>
<dbReference type="AlphaFoldDB" id="A0A382JRR7"/>
<dbReference type="GO" id="GO:0017057">
    <property type="term" value="F:6-phosphogluconolactonase activity"/>
    <property type="evidence" value="ECO:0007669"/>
    <property type="project" value="InterPro"/>
</dbReference>
<proteinExistence type="inferred from homology"/>
<sequence length="162" mass="17818">MAKRDAGRPFTVALSGGRTPRLLYESVVELARPSAFDNVHFFWGDERVVPPTDDESNFKLADLGLFRPLRIPPDQVHRVQTERSETEAVQLATDELEQFTDSQADGQPTIDLVFLGMGEDAHVASLFPGDTEAIESQAVYRAVTGPKPPPRRITLGYPALAA</sequence>
<dbReference type="Pfam" id="PF01182">
    <property type="entry name" value="Glucosamine_iso"/>
    <property type="match status" value="1"/>
</dbReference>
<dbReference type="SUPFAM" id="SSF100950">
    <property type="entry name" value="NagB/RpiA/CoA transferase-like"/>
    <property type="match status" value="1"/>
</dbReference>
<dbReference type="InterPro" id="IPR006148">
    <property type="entry name" value="Glc/Gal-6P_isomerase"/>
</dbReference>
<feature type="domain" description="Glucosamine/galactosamine-6-phosphate isomerase" evidence="2">
    <location>
        <begin position="8"/>
        <end position="161"/>
    </location>
</feature>
<name>A0A382JRR7_9ZZZZ</name>
<evidence type="ECO:0000313" key="3">
    <source>
        <dbReference type="EMBL" id="SVC14790.1"/>
    </source>
</evidence>
<dbReference type="CDD" id="cd01400">
    <property type="entry name" value="6PGL"/>
    <property type="match status" value="1"/>
</dbReference>
<dbReference type="InterPro" id="IPR039104">
    <property type="entry name" value="6PGL"/>
</dbReference>
<protein>
    <recommendedName>
        <fullName evidence="2">Glucosamine/galactosamine-6-phosphate isomerase domain-containing protein</fullName>
    </recommendedName>
</protein>
<dbReference type="InterPro" id="IPR005900">
    <property type="entry name" value="6-phosphogluconolactonase_DevB"/>
</dbReference>
<dbReference type="NCBIfam" id="TIGR01198">
    <property type="entry name" value="pgl"/>
    <property type="match status" value="1"/>
</dbReference>
<dbReference type="InterPro" id="IPR037171">
    <property type="entry name" value="NagB/RpiA_transferase-like"/>
</dbReference>
<gene>
    <name evidence="3" type="ORF">METZ01_LOCUS267644</name>
</gene>
<organism evidence="3">
    <name type="scientific">marine metagenome</name>
    <dbReference type="NCBI Taxonomy" id="408172"/>
    <lineage>
        <taxon>unclassified sequences</taxon>
        <taxon>metagenomes</taxon>
        <taxon>ecological metagenomes</taxon>
    </lineage>
</organism>
<dbReference type="PANTHER" id="PTHR11054">
    <property type="entry name" value="6-PHOSPHOGLUCONOLACTONASE"/>
    <property type="match status" value="1"/>
</dbReference>
<reference evidence="3" key="1">
    <citation type="submission" date="2018-05" db="EMBL/GenBank/DDBJ databases">
        <authorList>
            <person name="Lanie J.A."/>
            <person name="Ng W.-L."/>
            <person name="Kazmierczak K.M."/>
            <person name="Andrzejewski T.M."/>
            <person name="Davidsen T.M."/>
            <person name="Wayne K.J."/>
            <person name="Tettelin H."/>
            <person name="Glass J.I."/>
            <person name="Rusch D."/>
            <person name="Podicherti R."/>
            <person name="Tsui H.-C.T."/>
            <person name="Winkler M.E."/>
        </authorList>
    </citation>
    <scope>NUCLEOTIDE SEQUENCE</scope>
</reference>
<evidence type="ECO:0000256" key="1">
    <source>
        <dbReference type="ARBA" id="ARBA00010662"/>
    </source>
</evidence>
<feature type="non-terminal residue" evidence="3">
    <location>
        <position position="162"/>
    </location>
</feature>
<dbReference type="PANTHER" id="PTHR11054:SF0">
    <property type="entry name" value="6-PHOSPHOGLUCONOLACTONASE"/>
    <property type="match status" value="1"/>
</dbReference>
<accession>A0A382JRR7</accession>